<dbReference type="InterPro" id="IPR011110">
    <property type="entry name" value="Reg_prop"/>
</dbReference>
<evidence type="ECO:0000259" key="3">
    <source>
        <dbReference type="Pfam" id="PF07495"/>
    </source>
</evidence>
<dbReference type="InterPro" id="IPR036890">
    <property type="entry name" value="HATPase_C_sf"/>
</dbReference>
<sequence length="1005" mass="114558">MIPCFRHPGAGLKYLIIVSFLFLIHLIHPSVLQAKAVLYDGRDGLNSNDVKCISKNTRGLIWIGTFYGLNIFDGYAFSKFQGPLSDKFITKLKNNPKTNELWVGTATGIFKINLSTLKTGKVNYLGDRKSIYSISQTQAICLNDQEVYFSFGRGYIAKVINNEAFKIVCRLPDSGSVINELVPYDKDHLIANNGSLQLVDLRTGKSESIKAFEKLGKLHSLIQKGDNLLFCGEDSKVYIANIKSIAGNPVSNPTIKSYKLPYKLITASLNDNKLYCLCENYSFLILDLATNKIDDISRKYPDIFEGKVFASLSIDENNIAWICTNKGIIKVQERSISFSKELSNIPERVSTREIYQCSNGDMYACSYAGLWYLQHGSKVWKKYGTQSSVNIKNMVVSGGYIQPISLLLHPAGDFFYVGLDAHNILKFDIKKKMFEDLEINYADSTEVLNSVADMEMDKNGKIWLANSDGLAIYDTQTNTITFHRKDKFDIGRIRVKQLYHDKANNKMYAASIYGLFVLDVDKGLIKHYTTNSVPALSNNDVFFVSKDNRNNIWIGTNGGGINMISANGKEIKYIRRQDGLSSEVVYSMIQESDNIFWFGTFNGLDRYQKDKNSFTNFFEEDGLSSNEFNHNSFLKTKENQFYFGSINGITTFRPQQFVRQVPFHIYFAGLSRWDEKSQSVQLFLQDLKTGSNIEKSPSDQLVELHFGCSDYSDPQRNAYSYRIREISNNWISLEERHTLNIGGLPYGKYTLEVKATNARGGASSNILLYNLNIRQPFYRTWWFFALALLTVGLLFYGAYLIKYQSFKKVLHLRMKIASNLHDEVGSLLTRITMFSENLRYSKNNEEQRNIKLEKIAVLSRNAVASMSDVLWTIDSRNDFAGNLLDRMREHAEEMLFPLGIDVNFVLAVNDLKRHIDSDTRGEIYLIFKEAINNIAKHSNATHVEIYYSFHDRHFHLKISNNGIKESVSEISTGQGLDNMKMRAKKIGAQITVEKRDDNFIIELKD</sequence>
<dbReference type="SUPFAM" id="SSF82171">
    <property type="entry name" value="DPP6 N-terminal domain-like"/>
    <property type="match status" value="1"/>
</dbReference>
<dbReference type="RefSeq" id="WP_150032324.1">
    <property type="nucleotide sequence ID" value="NZ_VWSH01000002.1"/>
</dbReference>
<dbReference type="PANTHER" id="PTHR43547">
    <property type="entry name" value="TWO-COMPONENT HISTIDINE KINASE"/>
    <property type="match status" value="1"/>
</dbReference>
<name>A0A5M6CMX3_9BACT</name>
<dbReference type="Gene3D" id="3.30.565.10">
    <property type="entry name" value="Histidine kinase-like ATPase, C-terminal domain"/>
    <property type="match status" value="1"/>
</dbReference>
<accession>A0A5M6CMX3</accession>
<dbReference type="Gene3D" id="2.60.40.10">
    <property type="entry name" value="Immunoglobulins"/>
    <property type="match status" value="1"/>
</dbReference>
<dbReference type="AlphaFoldDB" id="A0A5M6CMX3"/>
<keyword evidence="5" id="KW-1185">Reference proteome</keyword>
<keyword evidence="2" id="KW-0472">Membrane</keyword>
<feature type="domain" description="Two component regulator three Y" evidence="3">
    <location>
        <begin position="710"/>
        <end position="772"/>
    </location>
</feature>
<evidence type="ECO:0000313" key="5">
    <source>
        <dbReference type="Proteomes" id="UP000323632"/>
    </source>
</evidence>
<evidence type="ECO:0000313" key="4">
    <source>
        <dbReference type="EMBL" id="KAA5534645.1"/>
    </source>
</evidence>
<keyword evidence="1" id="KW-0597">Phosphoprotein</keyword>
<evidence type="ECO:0000256" key="1">
    <source>
        <dbReference type="ARBA" id="ARBA00022553"/>
    </source>
</evidence>
<reference evidence="4 5" key="1">
    <citation type="submission" date="2019-09" db="EMBL/GenBank/DDBJ databases">
        <title>Genome sequence and assembly of Taibaiella sp.</title>
        <authorList>
            <person name="Chhetri G."/>
        </authorList>
    </citation>
    <scope>NUCLEOTIDE SEQUENCE [LARGE SCALE GENOMIC DNA]</scope>
    <source>
        <strain evidence="4 5">KVB11</strain>
    </source>
</reference>
<dbReference type="InterPro" id="IPR015943">
    <property type="entry name" value="WD40/YVTN_repeat-like_dom_sf"/>
</dbReference>
<dbReference type="Proteomes" id="UP000323632">
    <property type="component" value="Unassembled WGS sequence"/>
</dbReference>
<protein>
    <recommendedName>
        <fullName evidence="3">Two component regulator three Y domain-containing protein</fullName>
    </recommendedName>
</protein>
<dbReference type="InterPro" id="IPR013783">
    <property type="entry name" value="Ig-like_fold"/>
</dbReference>
<organism evidence="4 5">
    <name type="scientific">Taibaiella lutea</name>
    <dbReference type="NCBI Taxonomy" id="2608001"/>
    <lineage>
        <taxon>Bacteria</taxon>
        <taxon>Pseudomonadati</taxon>
        <taxon>Bacteroidota</taxon>
        <taxon>Chitinophagia</taxon>
        <taxon>Chitinophagales</taxon>
        <taxon>Chitinophagaceae</taxon>
        <taxon>Taibaiella</taxon>
    </lineage>
</organism>
<dbReference type="InterPro" id="IPR011123">
    <property type="entry name" value="Y_Y_Y"/>
</dbReference>
<feature type="transmembrane region" description="Helical" evidence="2">
    <location>
        <begin position="781"/>
        <end position="801"/>
    </location>
</feature>
<keyword evidence="2" id="KW-1133">Transmembrane helix</keyword>
<dbReference type="CDD" id="cd16917">
    <property type="entry name" value="HATPase_UhpB-NarQ-NarX-like"/>
    <property type="match status" value="1"/>
</dbReference>
<proteinExistence type="predicted"/>
<gene>
    <name evidence="4" type="ORF">F0919_08500</name>
</gene>
<keyword evidence="2" id="KW-0812">Transmembrane</keyword>
<dbReference type="Pfam" id="PF07495">
    <property type="entry name" value="Y_Y_Y"/>
    <property type="match status" value="1"/>
</dbReference>
<dbReference type="PANTHER" id="PTHR43547:SF2">
    <property type="entry name" value="HYBRID SIGNAL TRANSDUCTION HISTIDINE KINASE C"/>
    <property type="match status" value="1"/>
</dbReference>
<dbReference type="GO" id="GO:0000155">
    <property type="term" value="F:phosphorelay sensor kinase activity"/>
    <property type="evidence" value="ECO:0007669"/>
    <property type="project" value="TreeGrafter"/>
</dbReference>
<dbReference type="SUPFAM" id="SSF63829">
    <property type="entry name" value="Calcium-dependent phosphotriesterase"/>
    <property type="match status" value="1"/>
</dbReference>
<evidence type="ECO:0000256" key="2">
    <source>
        <dbReference type="SAM" id="Phobius"/>
    </source>
</evidence>
<dbReference type="SUPFAM" id="SSF55874">
    <property type="entry name" value="ATPase domain of HSP90 chaperone/DNA topoisomerase II/histidine kinase"/>
    <property type="match status" value="1"/>
</dbReference>
<dbReference type="Gene3D" id="2.130.10.10">
    <property type="entry name" value="YVTN repeat-like/Quinoprotein amine dehydrogenase"/>
    <property type="match status" value="3"/>
</dbReference>
<dbReference type="Pfam" id="PF07494">
    <property type="entry name" value="Reg_prop"/>
    <property type="match status" value="1"/>
</dbReference>
<comment type="caution">
    <text evidence="4">The sequence shown here is derived from an EMBL/GenBank/DDBJ whole genome shotgun (WGS) entry which is preliminary data.</text>
</comment>
<dbReference type="Gene3D" id="1.20.5.1930">
    <property type="match status" value="1"/>
</dbReference>
<dbReference type="EMBL" id="VWSH01000002">
    <property type="protein sequence ID" value="KAA5534645.1"/>
    <property type="molecule type" value="Genomic_DNA"/>
</dbReference>